<dbReference type="SUPFAM" id="SSF81901">
    <property type="entry name" value="HCP-like"/>
    <property type="match status" value="2"/>
</dbReference>
<dbReference type="STRING" id="1754190.A0A1Y2ELA1"/>
<sequence>MNDWFWLKANIISSPKYTVIDTSGNIKKCQFPKLYAITKVLIANQILYDGLNKIKQERRYHNRLSYTSSYYASCEEVINIEKKALKLYKEAAHFGCLIAYAIIGYYHENGLAGLPVSFYKAERYYTLGLGSKSLKHNNKSAAGLSLIRLSFLKQYGRPGIIINQRLAKQYKKQAKALGPNVTLHWIESLAKLEHISSLFIVASSYYNGLGVERDVEKAYHFAKIAAEYGNSGAQNLIGMINYEGTETLEKNEEMALKWYRKAAKSNEAAALYNLAMLYENGAVVMQNYNEAFKYYKMASDYGSISGTNIIGFFYEHGIGTKRSKLSAFKNYLKAASKGSPFGQYNLGRCFLYGIGIEKNTANALKWFELAGIQGHGNSYLTLAVLFDVGIKVSKNYELAKKYYILAYRNNVKTVDKRLMAGIAIDVLRVSRFLLSLNSNSSDTLLNDLHYKNSCETLSCNNCDVNNNLKLNFSSQTKSLLTLHLRNDNQHENNRETEIKGNIMTLQKDIDMDSEELNKISSSINNSKNFNNNDTTINITKENIKYSSSYPSVATSSSSLNTITIQGLDNQEKENVTENETEQIFYDETESSLELSEIMEYIQQFDSTSKSTNFKRNYLSELPNELKYHIIQTVNPDGILSNETMNKIYKYVLQTNNSNGYGITAFETKADFLNYLGIEDFKLKDKIQCTTEERVNSLLNQYHED</sequence>
<dbReference type="PANTHER" id="PTHR11102">
    <property type="entry name" value="SEL-1-LIKE PROTEIN"/>
    <property type="match status" value="1"/>
</dbReference>
<name>A0A1Y2ELA1_9FUNG</name>
<dbReference type="InterPro" id="IPR050767">
    <property type="entry name" value="Sel1_AlgK"/>
</dbReference>
<proteinExistence type="inferred from homology"/>
<dbReference type="InterPro" id="IPR006597">
    <property type="entry name" value="Sel1-like"/>
</dbReference>
<dbReference type="SMART" id="SM00671">
    <property type="entry name" value="SEL1"/>
    <property type="match status" value="8"/>
</dbReference>
<dbReference type="Gene3D" id="1.25.40.10">
    <property type="entry name" value="Tetratricopeptide repeat domain"/>
    <property type="match status" value="2"/>
</dbReference>
<protein>
    <submittedName>
        <fullName evidence="2">HCP-like protein</fullName>
    </submittedName>
</protein>
<dbReference type="PANTHER" id="PTHR11102:SF160">
    <property type="entry name" value="ERAD-ASSOCIATED E3 UBIQUITIN-PROTEIN LIGASE COMPONENT HRD3"/>
    <property type="match status" value="1"/>
</dbReference>
<evidence type="ECO:0000313" key="3">
    <source>
        <dbReference type="Proteomes" id="UP000193920"/>
    </source>
</evidence>
<dbReference type="Pfam" id="PF08238">
    <property type="entry name" value="Sel1"/>
    <property type="match status" value="8"/>
</dbReference>
<dbReference type="OrthoDB" id="272077at2759"/>
<dbReference type="AlphaFoldDB" id="A0A1Y2ELA1"/>
<gene>
    <name evidence="2" type="ORF">LY90DRAFT_667155</name>
</gene>
<accession>A0A1Y2ELA1</accession>
<comment type="similarity">
    <text evidence="1">Belongs to the sel-1 family.</text>
</comment>
<evidence type="ECO:0000313" key="2">
    <source>
        <dbReference type="EMBL" id="ORY72278.1"/>
    </source>
</evidence>
<dbReference type="EMBL" id="MCOG01000040">
    <property type="protein sequence ID" value="ORY72278.1"/>
    <property type="molecule type" value="Genomic_DNA"/>
</dbReference>
<organism evidence="2 3">
    <name type="scientific">Neocallimastix californiae</name>
    <dbReference type="NCBI Taxonomy" id="1754190"/>
    <lineage>
        <taxon>Eukaryota</taxon>
        <taxon>Fungi</taxon>
        <taxon>Fungi incertae sedis</taxon>
        <taxon>Chytridiomycota</taxon>
        <taxon>Chytridiomycota incertae sedis</taxon>
        <taxon>Neocallimastigomycetes</taxon>
        <taxon>Neocallimastigales</taxon>
        <taxon>Neocallimastigaceae</taxon>
        <taxon>Neocallimastix</taxon>
    </lineage>
</organism>
<dbReference type="InterPro" id="IPR011990">
    <property type="entry name" value="TPR-like_helical_dom_sf"/>
</dbReference>
<dbReference type="Proteomes" id="UP000193920">
    <property type="component" value="Unassembled WGS sequence"/>
</dbReference>
<keyword evidence="3" id="KW-1185">Reference proteome</keyword>
<reference evidence="2 3" key="1">
    <citation type="submission" date="2016-08" db="EMBL/GenBank/DDBJ databases">
        <title>A Parts List for Fungal Cellulosomes Revealed by Comparative Genomics.</title>
        <authorList>
            <consortium name="DOE Joint Genome Institute"/>
            <person name="Haitjema C.H."/>
            <person name="Gilmore S.P."/>
            <person name="Henske J.K."/>
            <person name="Solomon K.V."/>
            <person name="De Groot R."/>
            <person name="Kuo A."/>
            <person name="Mondo S.J."/>
            <person name="Salamov A.A."/>
            <person name="Labutti K."/>
            <person name="Zhao Z."/>
            <person name="Chiniquy J."/>
            <person name="Barry K."/>
            <person name="Brewer H.M."/>
            <person name="Purvine S.O."/>
            <person name="Wright A.T."/>
            <person name="Boxma B."/>
            <person name="Van Alen T."/>
            <person name="Hackstein J.H."/>
            <person name="Baker S.E."/>
            <person name="Grigoriev I.V."/>
            <person name="O'Malley M.A."/>
        </authorList>
    </citation>
    <scope>NUCLEOTIDE SEQUENCE [LARGE SCALE GENOMIC DNA]</scope>
    <source>
        <strain evidence="2 3">G1</strain>
    </source>
</reference>
<evidence type="ECO:0000256" key="1">
    <source>
        <dbReference type="ARBA" id="ARBA00038101"/>
    </source>
</evidence>
<comment type="caution">
    <text evidence="2">The sequence shown here is derived from an EMBL/GenBank/DDBJ whole genome shotgun (WGS) entry which is preliminary data.</text>
</comment>